<keyword evidence="3 6" id="KW-0812">Transmembrane</keyword>
<evidence type="ECO:0000256" key="4">
    <source>
        <dbReference type="ARBA" id="ARBA00022989"/>
    </source>
</evidence>
<dbReference type="PANTHER" id="PTHR30249">
    <property type="entry name" value="PUTATIVE SEROTONIN TRANSPORTER"/>
    <property type="match status" value="1"/>
</dbReference>
<reference evidence="7 8" key="1">
    <citation type="submission" date="2023-09" db="EMBL/GenBank/DDBJ databases">
        <title>Different Types of Thermotolerant Ring-Cleaving Dioxygenases derived from Aeribacillus composti HB-1 applied for multiple aromatic hydrocarbons removal.</title>
        <authorList>
            <person name="Cao L."/>
            <person name="Li M."/>
            <person name="Ma T."/>
        </authorList>
    </citation>
    <scope>NUCLEOTIDE SEQUENCE [LARGE SCALE GENOMIC DNA]</scope>
    <source>
        <strain evidence="7 8">HB-1</strain>
    </source>
</reference>
<evidence type="ECO:0000256" key="2">
    <source>
        <dbReference type="ARBA" id="ARBA00022475"/>
    </source>
</evidence>
<dbReference type="PANTHER" id="PTHR30249:SF17">
    <property type="entry name" value="HOLIN-LIKE PROTEIN CIDB"/>
    <property type="match status" value="1"/>
</dbReference>
<evidence type="ECO:0000256" key="6">
    <source>
        <dbReference type="SAM" id="Phobius"/>
    </source>
</evidence>
<comment type="subcellular location">
    <subcellularLocation>
        <location evidence="1">Cell membrane</location>
        <topology evidence="1">Multi-pass membrane protein</topology>
    </subcellularLocation>
</comment>
<keyword evidence="8" id="KW-1185">Reference proteome</keyword>
<feature type="transmembrane region" description="Helical" evidence="6">
    <location>
        <begin position="91"/>
        <end position="116"/>
    </location>
</feature>
<keyword evidence="2" id="KW-1003">Cell membrane</keyword>
<evidence type="ECO:0000313" key="8">
    <source>
        <dbReference type="Proteomes" id="UP001303701"/>
    </source>
</evidence>
<feature type="transmembrane region" description="Helical" evidence="6">
    <location>
        <begin position="6"/>
        <end position="24"/>
    </location>
</feature>
<keyword evidence="4 6" id="KW-1133">Transmembrane helix</keyword>
<sequence length="228" mass="24500">MKIIVSILMILATVLIYWLMVKLYNKIHIPLLVPIATSTFVIISLLITFHISYHTYMYGGKWIDELLGPAVVALAFPLYKHRSTLKKYAVSIVLSVVVGTIIGLCSGIMMAVLFGIDKELILSLAPKSVTSPVAMDITDIIGGNPTLAAVYVMIAGIFGAMFGPYLLKLLRIHHPIAIGIGYGTASHGIGTARAAEYGSLEGAIGSISMTLSAIFASIICPYVVQLFL</sequence>
<dbReference type="Proteomes" id="UP001303701">
    <property type="component" value="Chromosome"/>
</dbReference>
<feature type="transmembrane region" description="Helical" evidence="6">
    <location>
        <begin position="148"/>
        <end position="167"/>
    </location>
</feature>
<protein>
    <submittedName>
        <fullName evidence="7">LrgB family protein</fullName>
    </submittedName>
</protein>
<proteinExistence type="predicted"/>
<dbReference type="GeneID" id="301125305"/>
<feature type="transmembrane region" description="Helical" evidence="6">
    <location>
        <begin position="31"/>
        <end position="56"/>
    </location>
</feature>
<evidence type="ECO:0000256" key="1">
    <source>
        <dbReference type="ARBA" id="ARBA00004651"/>
    </source>
</evidence>
<evidence type="ECO:0000256" key="5">
    <source>
        <dbReference type="ARBA" id="ARBA00023136"/>
    </source>
</evidence>
<keyword evidence="5 6" id="KW-0472">Membrane</keyword>
<dbReference type="Pfam" id="PF04172">
    <property type="entry name" value="LrgB"/>
    <property type="match status" value="1"/>
</dbReference>
<dbReference type="EMBL" id="CP134501">
    <property type="protein sequence ID" value="WNF34023.1"/>
    <property type="molecule type" value="Genomic_DNA"/>
</dbReference>
<name>A0ABY9WDB8_9BACI</name>
<dbReference type="RefSeq" id="WP_186439324.1">
    <property type="nucleotide sequence ID" value="NZ_CP134501.1"/>
</dbReference>
<evidence type="ECO:0000256" key="3">
    <source>
        <dbReference type="ARBA" id="ARBA00022692"/>
    </source>
</evidence>
<gene>
    <name evidence="7" type="ORF">RI196_04985</name>
</gene>
<accession>A0ABY9WDB8</accession>
<organism evidence="7 8">
    <name type="scientific">Aeribacillus composti</name>
    <dbReference type="NCBI Taxonomy" id="1868734"/>
    <lineage>
        <taxon>Bacteria</taxon>
        <taxon>Bacillati</taxon>
        <taxon>Bacillota</taxon>
        <taxon>Bacilli</taxon>
        <taxon>Bacillales</taxon>
        <taxon>Bacillaceae</taxon>
        <taxon>Aeribacillus</taxon>
    </lineage>
</organism>
<evidence type="ECO:0000313" key="7">
    <source>
        <dbReference type="EMBL" id="WNF34023.1"/>
    </source>
</evidence>
<feature type="transmembrane region" description="Helical" evidence="6">
    <location>
        <begin position="203"/>
        <end position="224"/>
    </location>
</feature>
<dbReference type="InterPro" id="IPR007300">
    <property type="entry name" value="CidB/LrgB"/>
</dbReference>